<dbReference type="GeneID" id="37060379"/>
<keyword evidence="1" id="KW-0812">Transmembrane</keyword>
<keyword evidence="3" id="KW-1185">Reference proteome</keyword>
<protein>
    <submittedName>
        <fullName evidence="2">Uncharacterized protein</fullName>
    </submittedName>
</protein>
<keyword evidence="1" id="KW-1133">Transmembrane helix</keyword>
<dbReference type="AlphaFoldDB" id="A0A317V894"/>
<gene>
    <name evidence="2" type="ORF">BO70DRAFT_143801</name>
</gene>
<reference evidence="2 3" key="1">
    <citation type="submission" date="2016-12" db="EMBL/GenBank/DDBJ databases">
        <title>The genomes of Aspergillus section Nigri reveals drivers in fungal speciation.</title>
        <authorList>
            <consortium name="DOE Joint Genome Institute"/>
            <person name="Vesth T.C."/>
            <person name="Nybo J."/>
            <person name="Theobald S."/>
            <person name="Brandl J."/>
            <person name="Frisvad J.C."/>
            <person name="Nielsen K.F."/>
            <person name="Lyhne E.K."/>
            <person name="Kogle M.E."/>
            <person name="Kuo A."/>
            <person name="Riley R."/>
            <person name="Clum A."/>
            <person name="Nolan M."/>
            <person name="Lipzen A."/>
            <person name="Salamov A."/>
            <person name="Henrissat B."/>
            <person name="Wiebenga A."/>
            <person name="De Vries R.P."/>
            <person name="Grigoriev I.V."/>
            <person name="Mortensen U.H."/>
            <person name="Andersen M.R."/>
            <person name="Baker S.E."/>
        </authorList>
    </citation>
    <scope>NUCLEOTIDE SEQUENCE [LARGE SCALE GENOMIC DNA]</scope>
    <source>
        <strain evidence="2 3">CBS 117.55</strain>
    </source>
</reference>
<evidence type="ECO:0000313" key="2">
    <source>
        <dbReference type="EMBL" id="PWY70275.1"/>
    </source>
</evidence>
<name>A0A317V894_9EURO</name>
<accession>A0A317V894</accession>
<evidence type="ECO:0000313" key="3">
    <source>
        <dbReference type="Proteomes" id="UP000247233"/>
    </source>
</evidence>
<evidence type="ECO:0000256" key="1">
    <source>
        <dbReference type="SAM" id="Phobius"/>
    </source>
</evidence>
<proteinExistence type="predicted"/>
<dbReference type="EMBL" id="MSFL01000031">
    <property type="protein sequence ID" value="PWY70275.1"/>
    <property type="molecule type" value="Genomic_DNA"/>
</dbReference>
<organism evidence="2 3">
    <name type="scientific">Aspergillus heteromorphus CBS 117.55</name>
    <dbReference type="NCBI Taxonomy" id="1448321"/>
    <lineage>
        <taxon>Eukaryota</taxon>
        <taxon>Fungi</taxon>
        <taxon>Dikarya</taxon>
        <taxon>Ascomycota</taxon>
        <taxon>Pezizomycotina</taxon>
        <taxon>Eurotiomycetes</taxon>
        <taxon>Eurotiomycetidae</taxon>
        <taxon>Eurotiales</taxon>
        <taxon>Aspergillaceae</taxon>
        <taxon>Aspergillus</taxon>
        <taxon>Aspergillus subgen. Circumdati</taxon>
    </lineage>
</organism>
<keyword evidence="1" id="KW-0472">Membrane</keyword>
<feature type="transmembrane region" description="Helical" evidence="1">
    <location>
        <begin position="56"/>
        <end position="78"/>
    </location>
</feature>
<comment type="caution">
    <text evidence="2">The sequence shown here is derived from an EMBL/GenBank/DDBJ whole genome shotgun (WGS) entry which is preliminary data.</text>
</comment>
<dbReference type="RefSeq" id="XP_025395875.1">
    <property type="nucleotide sequence ID" value="XM_025538142.1"/>
</dbReference>
<dbReference type="Proteomes" id="UP000247233">
    <property type="component" value="Unassembled WGS sequence"/>
</dbReference>
<dbReference type="VEuPathDB" id="FungiDB:BO70DRAFT_143801"/>
<sequence length="121" mass="13470">MYQLFFFLVSGSGYDRSNRFFALHLQPQQLTTCQPFIHPSSPPTSPIPLLSLPPRFFTPTTIIIIVLLDSTCCCCCLFTSCLSRCRQTLPSARRPGKPNAKKLPCRNHSPLPTPACIASSR</sequence>